<dbReference type="InterPro" id="IPR029052">
    <property type="entry name" value="Metallo-depent_PP-like"/>
</dbReference>
<evidence type="ECO:0000259" key="1">
    <source>
        <dbReference type="Pfam" id="PF00149"/>
    </source>
</evidence>
<evidence type="ECO:0000313" key="2">
    <source>
        <dbReference type="EMBL" id="TPX09370.1"/>
    </source>
</evidence>
<keyword evidence="3" id="KW-1185">Reference proteome</keyword>
<dbReference type="RefSeq" id="XP_030991081.1">
    <property type="nucleotide sequence ID" value="XM_031144376.1"/>
</dbReference>
<protein>
    <recommendedName>
        <fullName evidence="1">Calcineurin-like phosphoesterase domain-containing protein</fullName>
    </recommendedName>
</protein>
<dbReference type="Proteomes" id="UP000319257">
    <property type="component" value="Unassembled WGS sequence"/>
</dbReference>
<sequence length="301" mass="33640">MSALDALLHRPRPTPWQLFLRQPCVYLARLLFSWHPAASIKPLTEPVSVVCISDTHNSQPNLPDGDILIHAGDLTQSGTLKELQAALAWLQSQPHPVKIVVAGNHDILLDPDQDRSAPSAPDDAARQRRALVWGDIVYLENAEKTIVCPNGRHLRIYGSPLSPRHGNWAFQYPRSKDVWKDKAPPGVDILITHGPPLAHLDLQLGCVHLLKELWRVRPRLHVFGHVHEGAGTERVQFDRVQAAYERTVLNGGGILNVSRVLVRLLLEYLRPTSRAQCILVNASMVGGLRDDERRHPVKVTL</sequence>
<dbReference type="SUPFAM" id="SSF56300">
    <property type="entry name" value="Metallo-dependent phosphatases"/>
    <property type="match status" value="1"/>
</dbReference>
<reference evidence="2 3" key="1">
    <citation type="submission" date="2019-06" db="EMBL/GenBank/DDBJ databases">
        <title>Draft genome sequence of the filamentous fungus Phialemoniopsis curvata isolated from diesel fuel.</title>
        <authorList>
            <person name="Varaljay V.A."/>
            <person name="Lyon W.J."/>
            <person name="Crouch A.L."/>
            <person name="Drake C.E."/>
            <person name="Hollomon J.M."/>
            <person name="Nadeau L.J."/>
            <person name="Nunn H.S."/>
            <person name="Stevenson B.S."/>
            <person name="Bojanowski C.L."/>
            <person name="Crookes-Goodson W.J."/>
        </authorList>
    </citation>
    <scope>NUCLEOTIDE SEQUENCE [LARGE SCALE GENOMIC DNA]</scope>
    <source>
        <strain evidence="2 3">D216</strain>
    </source>
</reference>
<dbReference type="OrthoDB" id="630188at2759"/>
<gene>
    <name evidence="2" type="ORF">E0L32_009414</name>
</gene>
<dbReference type="InParanoid" id="A0A507AYQ0"/>
<dbReference type="GeneID" id="41976861"/>
<dbReference type="EMBL" id="SKBQ01000068">
    <property type="protein sequence ID" value="TPX09370.1"/>
    <property type="molecule type" value="Genomic_DNA"/>
</dbReference>
<organism evidence="2 3">
    <name type="scientific">Thyridium curvatum</name>
    <dbReference type="NCBI Taxonomy" id="1093900"/>
    <lineage>
        <taxon>Eukaryota</taxon>
        <taxon>Fungi</taxon>
        <taxon>Dikarya</taxon>
        <taxon>Ascomycota</taxon>
        <taxon>Pezizomycotina</taxon>
        <taxon>Sordariomycetes</taxon>
        <taxon>Sordariomycetidae</taxon>
        <taxon>Thyridiales</taxon>
        <taxon>Thyridiaceae</taxon>
        <taxon>Thyridium</taxon>
    </lineage>
</organism>
<dbReference type="Gene3D" id="3.60.21.10">
    <property type="match status" value="1"/>
</dbReference>
<proteinExistence type="predicted"/>
<dbReference type="GO" id="GO:0016787">
    <property type="term" value="F:hydrolase activity"/>
    <property type="evidence" value="ECO:0007669"/>
    <property type="project" value="InterPro"/>
</dbReference>
<dbReference type="InterPro" id="IPR051693">
    <property type="entry name" value="UPF0046_metallophosphoest"/>
</dbReference>
<dbReference type="InterPro" id="IPR004843">
    <property type="entry name" value="Calcineurin-like_PHP"/>
</dbReference>
<dbReference type="Pfam" id="PF00149">
    <property type="entry name" value="Metallophos"/>
    <property type="match status" value="1"/>
</dbReference>
<dbReference type="AlphaFoldDB" id="A0A507AYQ0"/>
<accession>A0A507AYQ0</accession>
<dbReference type="CDD" id="cd07379">
    <property type="entry name" value="MPP_239FB"/>
    <property type="match status" value="1"/>
</dbReference>
<dbReference type="PANTHER" id="PTHR12905">
    <property type="entry name" value="METALLOPHOSPHOESTERASE"/>
    <property type="match status" value="1"/>
</dbReference>
<feature type="domain" description="Calcineurin-like phosphoesterase" evidence="1">
    <location>
        <begin position="63"/>
        <end position="228"/>
    </location>
</feature>
<dbReference type="PANTHER" id="PTHR12905:SF18">
    <property type="entry name" value="ESTER HYDROLASE, PUTATIVE (AFU_ORTHOLOGUE AFUA_4G03130)-RELATED"/>
    <property type="match status" value="1"/>
</dbReference>
<comment type="caution">
    <text evidence="2">The sequence shown here is derived from an EMBL/GenBank/DDBJ whole genome shotgun (WGS) entry which is preliminary data.</text>
</comment>
<name>A0A507AYQ0_9PEZI</name>
<evidence type="ECO:0000313" key="3">
    <source>
        <dbReference type="Proteomes" id="UP000319257"/>
    </source>
</evidence>